<feature type="region of interest" description="Disordered" evidence="1">
    <location>
        <begin position="115"/>
        <end position="205"/>
    </location>
</feature>
<proteinExistence type="predicted"/>
<evidence type="ECO:0000256" key="1">
    <source>
        <dbReference type="SAM" id="MobiDB-lite"/>
    </source>
</evidence>
<organism evidence="2 3">
    <name type="scientific">Phytophthora fragariaefolia</name>
    <dbReference type="NCBI Taxonomy" id="1490495"/>
    <lineage>
        <taxon>Eukaryota</taxon>
        <taxon>Sar</taxon>
        <taxon>Stramenopiles</taxon>
        <taxon>Oomycota</taxon>
        <taxon>Peronosporomycetes</taxon>
        <taxon>Peronosporales</taxon>
        <taxon>Peronosporaceae</taxon>
        <taxon>Phytophthora</taxon>
    </lineage>
</organism>
<name>A0A9W6U0I3_9STRA</name>
<dbReference type="EMBL" id="BSXT01000273">
    <property type="protein sequence ID" value="GMF23104.1"/>
    <property type="molecule type" value="Genomic_DNA"/>
</dbReference>
<sequence length="258" mass="28511">MGYAKHFVSYRVLSLVTGNIQEVRSVAFQEGWTVQHSYVESVLKNRYRNGRQILPRVIPFVRLPVSSSTESDTLILDERPTKRRRRDGDASSTHTEVESFPACTGAPAVLPLSDIGVPPSTAVEDRPLQRGVNTPHVTWTDADVREEERELRPSNSGSTVESFPTESRGTSPSVGEGRMDGEVTRRGGLVRVTSGDDLAGDDGDLDDLEDRVPIAFGDLARSMDEVADAISDSGSEDDIEMAESFRRSTRTRWPNARY</sequence>
<evidence type="ECO:0000313" key="3">
    <source>
        <dbReference type="Proteomes" id="UP001165121"/>
    </source>
</evidence>
<protein>
    <submittedName>
        <fullName evidence="2">Unnamed protein product</fullName>
    </submittedName>
</protein>
<dbReference type="Proteomes" id="UP001165121">
    <property type="component" value="Unassembled WGS sequence"/>
</dbReference>
<gene>
    <name evidence="2" type="ORF">Pfra01_000357500</name>
</gene>
<reference evidence="2" key="1">
    <citation type="submission" date="2023-04" db="EMBL/GenBank/DDBJ databases">
        <title>Phytophthora fragariaefolia NBRC 109709.</title>
        <authorList>
            <person name="Ichikawa N."/>
            <person name="Sato H."/>
            <person name="Tonouchi N."/>
        </authorList>
    </citation>
    <scope>NUCLEOTIDE SEQUENCE</scope>
    <source>
        <strain evidence="2">NBRC 109709</strain>
    </source>
</reference>
<evidence type="ECO:0000313" key="2">
    <source>
        <dbReference type="EMBL" id="GMF23104.1"/>
    </source>
</evidence>
<feature type="region of interest" description="Disordered" evidence="1">
    <location>
        <begin position="71"/>
        <end position="102"/>
    </location>
</feature>
<feature type="compositionally biased region" description="Basic and acidic residues" evidence="1">
    <location>
        <begin position="142"/>
        <end position="152"/>
    </location>
</feature>
<comment type="caution">
    <text evidence="2">The sequence shown here is derived from an EMBL/GenBank/DDBJ whole genome shotgun (WGS) entry which is preliminary data.</text>
</comment>
<dbReference type="AlphaFoldDB" id="A0A9W6U0I3"/>
<feature type="compositionally biased region" description="Polar residues" evidence="1">
    <location>
        <begin position="153"/>
        <end position="173"/>
    </location>
</feature>
<feature type="region of interest" description="Disordered" evidence="1">
    <location>
        <begin position="230"/>
        <end position="258"/>
    </location>
</feature>
<keyword evidence="3" id="KW-1185">Reference proteome</keyword>
<dbReference type="OrthoDB" id="10386535at2759"/>
<accession>A0A9W6U0I3</accession>